<dbReference type="GO" id="GO:0003677">
    <property type="term" value="F:DNA binding"/>
    <property type="evidence" value="ECO:0007669"/>
    <property type="project" value="UniProtKB-KW"/>
</dbReference>
<evidence type="ECO:0000313" key="3">
    <source>
        <dbReference type="EMBL" id="GHB05396.1"/>
    </source>
</evidence>
<name>A0A918WDQ8_9ACTN</name>
<protein>
    <submittedName>
        <fullName evidence="3">MerR family transcriptional regulator</fullName>
    </submittedName>
</protein>
<dbReference type="EMBL" id="BMUL01000019">
    <property type="protein sequence ID" value="GHB05396.1"/>
    <property type="molecule type" value="Genomic_DNA"/>
</dbReference>
<gene>
    <name evidence="3" type="ORF">GCM10010305_55760</name>
</gene>
<proteinExistence type="predicted"/>
<feature type="domain" description="HTH merR-type" evidence="2">
    <location>
        <begin position="23"/>
        <end position="92"/>
    </location>
</feature>
<dbReference type="Pfam" id="PF13411">
    <property type="entry name" value="MerR_1"/>
    <property type="match status" value="1"/>
</dbReference>
<evidence type="ECO:0000256" key="1">
    <source>
        <dbReference type="ARBA" id="ARBA00023125"/>
    </source>
</evidence>
<dbReference type="PRINTS" id="PR00040">
    <property type="entry name" value="HTHMERR"/>
</dbReference>
<keyword evidence="4" id="KW-1185">Reference proteome</keyword>
<sequence length="153" mass="16618">MTGVRTSAPAARMPGARAATCEPMQISEVAARTGLPLRTIRQYEDRGLVVPSASSPGGFPLYTDSDVARLMVIRRMQPLGFGLDETRELLTSVDRLAADLPGTDTELDEEERALLVARVRRYEEAAAARVADLRAQLARAEEFAASLTSRLTT</sequence>
<dbReference type="CDD" id="cd00592">
    <property type="entry name" value="HTH_MerR-like"/>
    <property type="match status" value="1"/>
</dbReference>
<dbReference type="PANTHER" id="PTHR30204:SF93">
    <property type="entry name" value="HTH MERR-TYPE DOMAIN-CONTAINING PROTEIN"/>
    <property type="match status" value="1"/>
</dbReference>
<dbReference type="Proteomes" id="UP000644020">
    <property type="component" value="Unassembled WGS sequence"/>
</dbReference>
<organism evidence="3 4">
    <name type="scientific">Streptomyces termitum</name>
    <dbReference type="NCBI Taxonomy" id="67368"/>
    <lineage>
        <taxon>Bacteria</taxon>
        <taxon>Bacillati</taxon>
        <taxon>Actinomycetota</taxon>
        <taxon>Actinomycetes</taxon>
        <taxon>Kitasatosporales</taxon>
        <taxon>Streptomycetaceae</taxon>
        <taxon>Streptomyces</taxon>
    </lineage>
</organism>
<evidence type="ECO:0000259" key="2">
    <source>
        <dbReference type="PROSITE" id="PS50937"/>
    </source>
</evidence>
<dbReference type="SUPFAM" id="SSF46955">
    <property type="entry name" value="Putative DNA-binding domain"/>
    <property type="match status" value="1"/>
</dbReference>
<dbReference type="InterPro" id="IPR047057">
    <property type="entry name" value="MerR_fam"/>
</dbReference>
<accession>A0A918WDQ8</accession>
<dbReference type="InterPro" id="IPR000551">
    <property type="entry name" value="MerR-type_HTH_dom"/>
</dbReference>
<reference evidence="3" key="2">
    <citation type="submission" date="2020-09" db="EMBL/GenBank/DDBJ databases">
        <authorList>
            <person name="Sun Q."/>
            <person name="Ohkuma M."/>
        </authorList>
    </citation>
    <scope>NUCLEOTIDE SEQUENCE</scope>
    <source>
        <strain evidence="3">JCM 4518</strain>
    </source>
</reference>
<dbReference type="SMART" id="SM00422">
    <property type="entry name" value="HTH_MERR"/>
    <property type="match status" value="1"/>
</dbReference>
<evidence type="ECO:0000313" key="4">
    <source>
        <dbReference type="Proteomes" id="UP000644020"/>
    </source>
</evidence>
<dbReference type="Gene3D" id="1.10.1660.10">
    <property type="match status" value="1"/>
</dbReference>
<dbReference type="GO" id="GO:0003700">
    <property type="term" value="F:DNA-binding transcription factor activity"/>
    <property type="evidence" value="ECO:0007669"/>
    <property type="project" value="InterPro"/>
</dbReference>
<keyword evidence="1" id="KW-0238">DNA-binding</keyword>
<dbReference type="AlphaFoldDB" id="A0A918WDQ8"/>
<dbReference type="PROSITE" id="PS50937">
    <property type="entry name" value="HTH_MERR_2"/>
    <property type="match status" value="1"/>
</dbReference>
<dbReference type="PANTHER" id="PTHR30204">
    <property type="entry name" value="REDOX-CYCLING DRUG-SENSING TRANSCRIPTIONAL ACTIVATOR SOXR"/>
    <property type="match status" value="1"/>
</dbReference>
<dbReference type="InterPro" id="IPR009061">
    <property type="entry name" value="DNA-bd_dom_put_sf"/>
</dbReference>
<comment type="caution">
    <text evidence="3">The sequence shown here is derived from an EMBL/GenBank/DDBJ whole genome shotgun (WGS) entry which is preliminary data.</text>
</comment>
<reference evidence="3" key="1">
    <citation type="journal article" date="2014" name="Int. J. Syst. Evol. Microbiol.">
        <title>Complete genome sequence of Corynebacterium casei LMG S-19264T (=DSM 44701T), isolated from a smear-ripened cheese.</title>
        <authorList>
            <consortium name="US DOE Joint Genome Institute (JGI-PGF)"/>
            <person name="Walter F."/>
            <person name="Albersmeier A."/>
            <person name="Kalinowski J."/>
            <person name="Ruckert C."/>
        </authorList>
    </citation>
    <scope>NUCLEOTIDE SEQUENCE</scope>
    <source>
        <strain evidence="3">JCM 4518</strain>
    </source>
</reference>